<organism evidence="2">
    <name type="scientific">Rhodanobacter sp. IGA1.0</name>
    <dbReference type="NCBI Taxonomy" id="3158582"/>
    <lineage>
        <taxon>Bacteria</taxon>
        <taxon>Pseudomonadati</taxon>
        <taxon>Pseudomonadota</taxon>
        <taxon>Gammaproteobacteria</taxon>
        <taxon>Lysobacterales</taxon>
        <taxon>Rhodanobacteraceae</taxon>
        <taxon>Rhodanobacter</taxon>
    </lineage>
</organism>
<protein>
    <submittedName>
        <fullName evidence="2">Uncharacterized protein</fullName>
    </submittedName>
</protein>
<accession>A0AAU7QI29</accession>
<name>A0AAU7QI29_9GAMM</name>
<sequence length="98" mass="10693">MDECSEVPTPGRTQQFLAEQLRRRYASCRESLAGRGDQSPQAPTAPPHAVTQAVAEMPPAATAQRFSALFSEAYSAARDSQDHALNSILDRRRRHAAG</sequence>
<evidence type="ECO:0000256" key="1">
    <source>
        <dbReference type="SAM" id="MobiDB-lite"/>
    </source>
</evidence>
<dbReference type="EMBL" id="CP157948">
    <property type="protein sequence ID" value="XBS89185.1"/>
    <property type="molecule type" value="Genomic_DNA"/>
</dbReference>
<feature type="region of interest" description="Disordered" evidence="1">
    <location>
        <begin position="28"/>
        <end position="52"/>
    </location>
</feature>
<dbReference type="RefSeq" id="WP_157582139.1">
    <property type="nucleotide sequence ID" value="NZ_CP157948.1"/>
</dbReference>
<gene>
    <name evidence="2" type="ORF">ABNK63_12380</name>
</gene>
<feature type="region of interest" description="Disordered" evidence="1">
    <location>
        <begin position="78"/>
        <end position="98"/>
    </location>
</feature>
<dbReference type="AlphaFoldDB" id="A0AAU7QI29"/>
<evidence type="ECO:0000313" key="2">
    <source>
        <dbReference type="EMBL" id="XBS89185.1"/>
    </source>
</evidence>
<proteinExistence type="predicted"/>
<reference evidence="2" key="1">
    <citation type="submission" date="2024-06" db="EMBL/GenBank/DDBJ databases">
        <authorList>
            <person name="Sun Y."/>
        </authorList>
    </citation>
    <scope>NUCLEOTIDE SEQUENCE</scope>
    <source>
        <strain evidence="2">IGA1.0</strain>
    </source>
</reference>